<accession>A0A344TX64</accession>
<dbReference type="OrthoDB" id="3611744at2"/>
<reference evidence="2 3" key="1">
    <citation type="submission" date="2018-01" db="EMBL/GenBank/DDBJ databases">
        <title>Draft genome Sequence of streptomyces globosus LZH-48.</title>
        <authorList>
            <person name="Ran K."/>
            <person name="Li Z."/>
            <person name="Wei S."/>
            <person name="Dong R."/>
        </authorList>
    </citation>
    <scope>NUCLEOTIDE SEQUENCE [LARGE SCALE GENOMIC DNA]</scope>
    <source>
        <strain evidence="2 3">LZH-48</strain>
    </source>
</reference>
<dbReference type="InterPro" id="IPR014985">
    <property type="entry name" value="WbqC"/>
</dbReference>
<gene>
    <name evidence="2" type="ORF">C0216_07000</name>
</gene>
<sequence length="286" mass="30922">MTRTSASCAPASTAGSSAPDTGNAPPGAVCAIHQPNFFPRLSTLAKLFASDVWIVLDDVQFARRDYQHRARLGALADPGDRRWLSLATHLPQGRSTLVRDARLADPERCRRRVQQLTYQTYGRSLNWPAVKAVVDPVLEEFKSTKRTAAVAEASTLALLAAMGWPGTVVRSSELTARTGRSARLADLTVATGSRTYLCGRGGMRYVEPRAFAEAGVAVVPVLPPETSGPPWEHAQSISALWALAVVGARGLRRELQDAASPRAARSDRSRKHAHLGQDRWAGVPTR</sequence>
<keyword evidence="3" id="KW-1185">Reference proteome</keyword>
<proteinExistence type="predicted"/>
<dbReference type="EMBL" id="CP030862">
    <property type="protein sequence ID" value="AXE23235.1"/>
    <property type="molecule type" value="Genomic_DNA"/>
</dbReference>
<dbReference type="KEGG" id="sgz:C0216_07000"/>
<dbReference type="Pfam" id="PF08889">
    <property type="entry name" value="WbqC"/>
    <property type="match status" value="1"/>
</dbReference>
<organism evidence="2 3">
    <name type="scientific">Streptomyces globosus</name>
    <dbReference type="NCBI Taxonomy" id="68209"/>
    <lineage>
        <taxon>Bacteria</taxon>
        <taxon>Bacillati</taxon>
        <taxon>Actinomycetota</taxon>
        <taxon>Actinomycetes</taxon>
        <taxon>Kitasatosporales</taxon>
        <taxon>Streptomycetaceae</taxon>
        <taxon>Streptomyces</taxon>
    </lineage>
</organism>
<evidence type="ECO:0000313" key="2">
    <source>
        <dbReference type="EMBL" id="AXE23235.1"/>
    </source>
</evidence>
<evidence type="ECO:0000256" key="1">
    <source>
        <dbReference type="SAM" id="MobiDB-lite"/>
    </source>
</evidence>
<evidence type="ECO:0008006" key="4">
    <source>
        <dbReference type="Google" id="ProtNLM"/>
    </source>
</evidence>
<feature type="region of interest" description="Disordered" evidence="1">
    <location>
        <begin position="256"/>
        <end position="286"/>
    </location>
</feature>
<protein>
    <recommendedName>
        <fullName evidence="4">WbqC family protein</fullName>
    </recommendedName>
</protein>
<dbReference type="RefSeq" id="WP_114054417.1">
    <property type="nucleotide sequence ID" value="NZ_CP030862.1"/>
</dbReference>
<dbReference type="AlphaFoldDB" id="A0A344TX64"/>
<name>A0A344TX64_9ACTN</name>
<dbReference type="Proteomes" id="UP000252004">
    <property type="component" value="Chromosome"/>
</dbReference>
<evidence type="ECO:0000313" key="3">
    <source>
        <dbReference type="Proteomes" id="UP000252004"/>
    </source>
</evidence>
<feature type="region of interest" description="Disordered" evidence="1">
    <location>
        <begin position="1"/>
        <end position="22"/>
    </location>
</feature>